<dbReference type="PANTHER" id="PTHR45856:SF25">
    <property type="entry name" value="FUNGAL LIPASE-LIKE DOMAIN-CONTAINING PROTEIN"/>
    <property type="match status" value="1"/>
</dbReference>
<name>A0A812ZYS6_9DINO</name>
<dbReference type="AlphaFoldDB" id="A0A812ZYS6"/>
<feature type="domain" description="Fungal lipase-type" evidence="1">
    <location>
        <begin position="63"/>
        <end position="224"/>
    </location>
</feature>
<keyword evidence="3" id="KW-1185">Reference proteome</keyword>
<dbReference type="SUPFAM" id="SSF53474">
    <property type="entry name" value="alpha/beta-Hydrolases"/>
    <property type="match status" value="1"/>
</dbReference>
<organism evidence="2 3">
    <name type="scientific">Symbiodinium necroappetens</name>
    <dbReference type="NCBI Taxonomy" id="1628268"/>
    <lineage>
        <taxon>Eukaryota</taxon>
        <taxon>Sar</taxon>
        <taxon>Alveolata</taxon>
        <taxon>Dinophyceae</taxon>
        <taxon>Suessiales</taxon>
        <taxon>Symbiodiniaceae</taxon>
        <taxon>Symbiodinium</taxon>
    </lineage>
</organism>
<dbReference type="PANTHER" id="PTHR45856">
    <property type="entry name" value="ALPHA/BETA-HYDROLASES SUPERFAMILY PROTEIN"/>
    <property type="match status" value="1"/>
</dbReference>
<proteinExistence type="predicted"/>
<accession>A0A812ZYS6</accession>
<dbReference type="InterPro" id="IPR029058">
    <property type="entry name" value="AB_hydrolase_fold"/>
</dbReference>
<feature type="non-terminal residue" evidence="2">
    <location>
        <position position="1"/>
    </location>
</feature>
<dbReference type="Pfam" id="PF01764">
    <property type="entry name" value="Lipase_3"/>
    <property type="match status" value="1"/>
</dbReference>
<evidence type="ECO:0000313" key="3">
    <source>
        <dbReference type="Proteomes" id="UP000601435"/>
    </source>
</evidence>
<dbReference type="InterPro" id="IPR051218">
    <property type="entry name" value="Sec_MonoDiacylglyc_Lipase"/>
</dbReference>
<dbReference type="CDD" id="cd00519">
    <property type="entry name" value="Lipase_3"/>
    <property type="match status" value="1"/>
</dbReference>
<evidence type="ECO:0000259" key="1">
    <source>
        <dbReference type="Pfam" id="PF01764"/>
    </source>
</evidence>
<comment type="caution">
    <text evidence="2">The sequence shown here is derived from an EMBL/GenBank/DDBJ whole genome shotgun (WGS) entry which is preliminary data.</text>
</comment>
<protein>
    <recommendedName>
        <fullName evidence="1">Fungal lipase-type domain-containing protein</fullName>
    </recommendedName>
</protein>
<dbReference type="GO" id="GO:0006629">
    <property type="term" value="P:lipid metabolic process"/>
    <property type="evidence" value="ECO:0007669"/>
    <property type="project" value="InterPro"/>
</dbReference>
<reference evidence="2" key="1">
    <citation type="submission" date="2021-02" db="EMBL/GenBank/DDBJ databases">
        <authorList>
            <person name="Dougan E. K."/>
            <person name="Rhodes N."/>
            <person name="Thang M."/>
            <person name="Chan C."/>
        </authorList>
    </citation>
    <scope>NUCLEOTIDE SEQUENCE</scope>
</reference>
<dbReference type="Proteomes" id="UP000601435">
    <property type="component" value="Unassembled WGS sequence"/>
</dbReference>
<dbReference type="Gene3D" id="3.40.50.1820">
    <property type="entry name" value="alpha/beta hydrolase"/>
    <property type="match status" value="1"/>
</dbReference>
<evidence type="ECO:0000313" key="2">
    <source>
        <dbReference type="EMBL" id="CAE7846778.1"/>
    </source>
</evidence>
<gene>
    <name evidence="2" type="ORF">SNEC2469_LOCUS26086</name>
</gene>
<dbReference type="OrthoDB" id="424277at2759"/>
<dbReference type="InterPro" id="IPR002921">
    <property type="entry name" value="Fungal_lipase-type"/>
</dbReference>
<sequence length="300" mass="32825">MYLRFNAVAVCDGAAIQSWSCGKECAATLSSFDNGSQILIGPTGEYNVHGYVTRLNAASCLVVIAGTSFYNWRNIRADLEFWLTSWPSGGAGSTSARCPAAWCRGCKVMKGFAAAYEEIRPEIFAAVRQLACPSLVFSGHSLGGAIATQAALEALLKPGCSCPCHFVAAEQCIESHAGLWTYGMPRVGNEAFANVFVATARALQQLPPMWRVARDFDLIPQVPPRWLGYCHIPWAVRYLKGDSEWIICREELEDPECTYPGGTMADHHNYFGITGTDENAASIECVSLLSLQRKHEQRQS</sequence>
<dbReference type="EMBL" id="CAJNJA010052452">
    <property type="protein sequence ID" value="CAE7846778.1"/>
    <property type="molecule type" value="Genomic_DNA"/>
</dbReference>